<dbReference type="EMBL" id="CP017818">
    <property type="protein sequence ID" value="APA09269.1"/>
    <property type="molecule type" value="Genomic_DNA"/>
</dbReference>
<sequence length="359" mass="40794">METTGNDKPKLSRAPGSSSHSQRPPPVRPSPAPGSIRAVLLENCTTRLFVHPFDWTTDHYRALHVELVISASVEEPVAEDIKSQVAESRIISGALWNVNGCHLVRRDKATRSLVIGMARVQNLHLEWKRLHFMYENQAIAKLHDVLVAWPRPTSELDSRLPIWAYTDQKCTCDARRSWYKSKKKPWSFIWAEPIRKQKLPVDPIYIAILIALAQRRRRFIPQGPTSHRVTLFAPVHESIVIASAPPSSTTTPTSPQARKRKVVSHIVQYTADISTAYLQKFEEPYKFHDASLRIEQKMLSIDEAAIFFQAMQSASNDLNTYPKPSSEGSTSKKRKALEELSPNTDDQKLESKRRKVCNT</sequence>
<feature type="compositionally biased region" description="Basic and acidic residues" evidence="1">
    <location>
        <begin position="1"/>
        <end position="10"/>
    </location>
</feature>
<feature type="region of interest" description="Disordered" evidence="1">
    <location>
        <begin position="1"/>
        <end position="34"/>
    </location>
</feature>
<gene>
    <name evidence="2" type="ORF">sscle_05g040390</name>
</gene>
<name>A0A1D9Q330_SCLS1</name>
<dbReference type="AlphaFoldDB" id="A0A1D9Q330"/>
<protein>
    <submittedName>
        <fullName evidence="2">Uncharacterized protein</fullName>
    </submittedName>
</protein>
<feature type="compositionally biased region" description="Polar residues" evidence="1">
    <location>
        <begin position="317"/>
        <end position="329"/>
    </location>
</feature>
<dbReference type="OrthoDB" id="5343483at2759"/>
<dbReference type="KEGG" id="ssl:SS1G_12045"/>
<feature type="region of interest" description="Disordered" evidence="1">
    <location>
        <begin position="317"/>
        <end position="359"/>
    </location>
</feature>
<proteinExistence type="predicted"/>
<evidence type="ECO:0000256" key="1">
    <source>
        <dbReference type="SAM" id="MobiDB-lite"/>
    </source>
</evidence>
<reference evidence="3" key="1">
    <citation type="journal article" date="2017" name="Genome Biol. Evol.">
        <title>The complete genome sequence of the phytopathogenic fungus Sclerotinia sclerotiorum reveals insights into the genome architecture of broad host range pathogens.</title>
        <authorList>
            <person name="Derbyshire M."/>
            <person name="Denton-Giles M."/>
            <person name="Hegedus D."/>
            <person name="Seifbarghy S."/>
            <person name="Rollins J."/>
            <person name="van Kan J."/>
            <person name="Seidl M.F."/>
            <person name="Faino L."/>
            <person name="Mbengue M."/>
            <person name="Navaud O."/>
            <person name="Raffaele S."/>
            <person name="Hammond-Kosack K."/>
            <person name="Heard S."/>
            <person name="Oliver R."/>
        </authorList>
    </citation>
    <scope>NUCLEOTIDE SEQUENCE [LARGE SCALE GENOMIC DNA]</scope>
    <source>
        <strain evidence="3">ATCC 18683 / 1980 / Ss-1</strain>
    </source>
</reference>
<dbReference type="VEuPathDB" id="FungiDB:sscle_05g040390"/>
<organism evidence="2 3">
    <name type="scientific">Sclerotinia sclerotiorum (strain ATCC 18683 / 1980 / Ss-1)</name>
    <name type="common">White mold</name>
    <name type="synonym">Whetzelinia sclerotiorum</name>
    <dbReference type="NCBI Taxonomy" id="665079"/>
    <lineage>
        <taxon>Eukaryota</taxon>
        <taxon>Fungi</taxon>
        <taxon>Dikarya</taxon>
        <taxon>Ascomycota</taxon>
        <taxon>Pezizomycotina</taxon>
        <taxon>Leotiomycetes</taxon>
        <taxon>Helotiales</taxon>
        <taxon>Sclerotiniaceae</taxon>
        <taxon>Sclerotinia</taxon>
    </lineage>
</organism>
<evidence type="ECO:0000313" key="3">
    <source>
        <dbReference type="Proteomes" id="UP000177798"/>
    </source>
</evidence>
<evidence type="ECO:0000313" key="2">
    <source>
        <dbReference type="EMBL" id="APA09269.1"/>
    </source>
</evidence>
<accession>A0A1D9Q330</accession>
<dbReference type="RefSeq" id="XP_001587016.1">
    <property type="nucleotide sequence ID" value="XM_001586966.1"/>
</dbReference>
<dbReference type="Proteomes" id="UP000177798">
    <property type="component" value="Chromosome 5"/>
</dbReference>
<feature type="compositionally biased region" description="Pro residues" evidence="1">
    <location>
        <begin position="23"/>
        <end position="32"/>
    </location>
</feature>